<protein>
    <submittedName>
        <fullName evidence="1">NAD(P)H dehydrogenase</fullName>
    </submittedName>
</protein>
<comment type="caution">
    <text evidence="1">The sequence shown here is derived from an EMBL/GenBank/DDBJ whole genome shotgun (WGS) entry which is preliminary data.</text>
</comment>
<accession>A0ACB5RGR1</accession>
<name>A0ACB5RGR1_9CLOT</name>
<dbReference type="Proteomes" id="UP001058074">
    <property type="component" value="Unassembled WGS sequence"/>
</dbReference>
<evidence type="ECO:0000313" key="1">
    <source>
        <dbReference type="EMBL" id="GKX68198.1"/>
    </source>
</evidence>
<gene>
    <name evidence="1" type="ORF">rsdtw13_34560</name>
</gene>
<organism evidence="1 2">
    <name type="scientific">Inconstantimicrobium mannanitabidum</name>
    <dbReference type="NCBI Taxonomy" id="1604901"/>
    <lineage>
        <taxon>Bacteria</taxon>
        <taxon>Bacillati</taxon>
        <taxon>Bacillota</taxon>
        <taxon>Clostridia</taxon>
        <taxon>Eubacteriales</taxon>
        <taxon>Clostridiaceae</taxon>
        <taxon>Inconstantimicrobium</taxon>
    </lineage>
</organism>
<dbReference type="EMBL" id="BROD01000001">
    <property type="protein sequence ID" value="GKX68198.1"/>
    <property type="molecule type" value="Genomic_DNA"/>
</dbReference>
<evidence type="ECO:0000313" key="2">
    <source>
        <dbReference type="Proteomes" id="UP001058074"/>
    </source>
</evidence>
<proteinExistence type="predicted"/>
<reference evidence="1" key="1">
    <citation type="journal article" date="2025" name="Int. J. Syst. Evol. Microbiol.">
        <title>Inconstantimicrobium mannanitabidum sp. nov., a novel member of the family Clostridiaceae isolated from anoxic soil under the treatment of reductive soil disinfestation.</title>
        <authorList>
            <person name="Ueki A."/>
            <person name="Tonouchi A."/>
            <person name="Honma S."/>
            <person name="Kaku N."/>
            <person name="Ueki K."/>
        </authorList>
    </citation>
    <scope>NUCLEOTIDE SEQUENCE</scope>
    <source>
        <strain evidence="1">TW13</strain>
    </source>
</reference>
<keyword evidence="2" id="KW-1185">Reference proteome</keyword>
<sequence length="193" mass="21404">MNHLIIFAHPNPKSFGKGILDTVVKASEEKGAKVVVRNLYEMGFDPILKPSDFEAFQSGRVPEDIAAEQEHVKWADVITFIYPVWWASVPAILKGYVDRVFSYGFAYESVDGVINGLLKGKKGLLFCTTGTPNEVYAANGMHDSMKQTTDQSIFNFSGIEDVKHAFFGAVPYVSDETRGDYLNEIAKIVAETL</sequence>